<keyword evidence="2" id="KW-1185">Reference proteome</keyword>
<organism evidence="1 2">
    <name type="scientific">Melastoma candidum</name>
    <dbReference type="NCBI Taxonomy" id="119954"/>
    <lineage>
        <taxon>Eukaryota</taxon>
        <taxon>Viridiplantae</taxon>
        <taxon>Streptophyta</taxon>
        <taxon>Embryophyta</taxon>
        <taxon>Tracheophyta</taxon>
        <taxon>Spermatophyta</taxon>
        <taxon>Magnoliopsida</taxon>
        <taxon>eudicotyledons</taxon>
        <taxon>Gunneridae</taxon>
        <taxon>Pentapetalae</taxon>
        <taxon>rosids</taxon>
        <taxon>malvids</taxon>
        <taxon>Myrtales</taxon>
        <taxon>Melastomataceae</taxon>
        <taxon>Melastomatoideae</taxon>
        <taxon>Melastomateae</taxon>
        <taxon>Melastoma</taxon>
    </lineage>
</organism>
<evidence type="ECO:0000313" key="1">
    <source>
        <dbReference type="EMBL" id="KAI4325314.1"/>
    </source>
</evidence>
<sequence>MCKEYNAVYIDRVKARGGAAFTHEHICQVEEDKGVLALYLADAMQILKKGKLRAQSWSPRDEETEQMQRKAGLSKELHLHACHYQGSSHSG</sequence>
<protein>
    <submittedName>
        <fullName evidence="1">Uncharacterized protein</fullName>
    </submittedName>
</protein>
<accession>A0ACB9MPM5</accession>
<name>A0ACB9MPM5_9MYRT</name>
<proteinExistence type="predicted"/>
<comment type="caution">
    <text evidence="1">The sequence shown here is derived from an EMBL/GenBank/DDBJ whole genome shotgun (WGS) entry which is preliminary data.</text>
</comment>
<gene>
    <name evidence="1" type="ORF">MLD38_030726</name>
</gene>
<dbReference type="Proteomes" id="UP001057402">
    <property type="component" value="Chromosome 9"/>
</dbReference>
<reference evidence="2" key="1">
    <citation type="journal article" date="2023" name="Front. Plant Sci.">
        <title>Chromosomal-level genome assembly of Melastoma candidum provides insights into trichome evolution.</title>
        <authorList>
            <person name="Zhong Y."/>
            <person name="Wu W."/>
            <person name="Sun C."/>
            <person name="Zou P."/>
            <person name="Liu Y."/>
            <person name="Dai S."/>
            <person name="Zhou R."/>
        </authorList>
    </citation>
    <scope>NUCLEOTIDE SEQUENCE [LARGE SCALE GENOMIC DNA]</scope>
</reference>
<dbReference type="EMBL" id="CM042888">
    <property type="protein sequence ID" value="KAI4325314.1"/>
    <property type="molecule type" value="Genomic_DNA"/>
</dbReference>
<evidence type="ECO:0000313" key="2">
    <source>
        <dbReference type="Proteomes" id="UP001057402"/>
    </source>
</evidence>